<accession>A0A938YN53</accession>
<dbReference type="Gene3D" id="3.40.50.1820">
    <property type="entry name" value="alpha/beta hydrolase"/>
    <property type="match status" value="1"/>
</dbReference>
<dbReference type="PRINTS" id="PR00111">
    <property type="entry name" value="ABHYDROLASE"/>
</dbReference>
<keyword evidence="2" id="KW-0378">Hydrolase</keyword>
<organism evidence="2 3">
    <name type="scientific">Nakamurella flavida</name>
    <dbReference type="NCBI Taxonomy" id="363630"/>
    <lineage>
        <taxon>Bacteria</taxon>
        <taxon>Bacillati</taxon>
        <taxon>Actinomycetota</taxon>
        <taxon>Actinomycetes</taxon>
        <taxon>Nakamurellales</taxon>
        <taxon>Nakamurellaceae</taxon>
        <taxon>Nakamurella</taxon>
    </lineage>
</organism>
<dbReference type="Proteomes" id="UP000663801">
    <property type="component" value="Unassembled WGS sequence"/>
</dbReference>
<dbReference type="InterPro" id="IPR000073">
    <property type="entry name" value="AB_hydrolase_1"/>
</dbReference>
<name>A0A938YN53_9ACTN</name>
<dbReference type="PANTHER" id="PTHR43194:SF5">
    <property type="entry name" value="PIMELOYL-[ACYL-CARRIER PROTEIN] METHYL ESTER ESTERASE"/>
    <property type="match status" value="1"/>
</dbReference>
<dbReference type="GO" id="GO:0016787">
    <property type="term" value="F:hydrolase activity"/>
    <property type="evidence" value="ECO:0007669"/>
    <property type="project" value="UniProtKB-KW"/>
</dbReference>
<comment type="caution">
    <text evidence="2">The sequence shown here is derived from an EMBL/GenBank/DDBJ whole genome shotgun (WGS) entry which is preliminary data.</text>
</comment>
<dbReference type="SUPFAM" id="SSF53474">
    <property type="entry name" value="alpha/beta-Hydrolases"/>
    <property type="match status" value="1"/>
</dbReference>
<protein>
    <submittedName>
        <fullName evidence="2">Alpha/beta fold hydrolase</fullName>
    </submittedName>
</protein>
<dbReference type="PANTHER" id="PTHR43194">
    <property type="entry name" value="HYDROLASE ALPHA/BETA FOLD FAMILY"/>
    <property type="match status" value="1"/>
</dbReference>
<proteinExistence type="predicted"/>
<evidence type="ECO:0000259" key="1">
    <source>
        <dbReference type="Pfam" id="PF00561"/>
    </source>
</evidence>
<dbReference type="Pfam" id="PF00561">
    <property type="entry name" value="Abhydrolase_1"/>
    <property type="match status" value="1"/>
</dbReference>
<dbReference type="EMBL" id="JAERWL010000011">
    <property type="protein sequence ID" value="MBM9477611.1"/>
    <property type="molecule type" value="Genomic_DNA"/>
</dbReference>
<evidence type="ECO:0000313" key="2">
    <source>
        <dbReference type="EMBL" id="MBM9477611.1"/>
    </source>
</evidence>
<sequence>MTGGAFGGVSFRVVGDGPPVVVLHGLGGDHRQALDLLPPDLRATRIAPDLPGHGDTDLDDRPVGFAPFADLTAALLGDLAISGPVPVVGVSMGAGVAVALATARPDLVDRLILVRPAWLDRPPTHLAVFRVVADLLGTLGPGAGAEAFTRTEEFAAVRAVSPTMAASLLGQFDRPHAVARRRVLATLPVDAPATAAAHAQLGVPTTVVAAPGDPVHPEALARTLAGWIPGAELVLVPAKGPDPAGQLDHLAAVRVAVARGLR</sequence>
<reference evidence="2" key="1">
    <citation type="submission" date="2021-01" db="EMBL/GenBank/DDBJ databases">
        <title>KCTC 19127 draft genome.</title>
        <authorList>
            <person name="An D."/>
        </authorList>
    </citation>
    <scope>NUCLEOTIDE SEQUENCE</scope>
    <source>
        <strain evidence="2">KCTC 19127</strain>
    </source>
</reference>
<keyword evidence="3" id="KW-1185">Reference proteome</keyword>
<dbReference type="InterPro" id="IPR029058">
    <property type="entry name" value="AB_hydrolase_fold"/>
</dbReference>
<feature type="domain" description="AB hydrolase-1" evidence="1">
    <location>
        <begin position="18"/>
        <end position="238"/>
    </location>
</feature>
<dbReference type="RefSeq" id="WP_205257730.1">
    <property type="nucleotide sequence ID" value="NZ_BAAAPV010000005.1"/>
</dbReference>
<dbReference type="InterPro" id="IPR050228">
    <property type="entry name" value="Carboxylesterase_BioH"/>
</dbReference>
<dbReference type="AlphaFoldDB" id="A0A938YN53"/>
<evidence type="ECO:0000313" key="3">
    <source>
        <dbReference type="Proteomes" id="UP000663801"/>
    </source>
</evidence>
<gene>
    <name evidence="2" type="ORF">JL107_14260</name>
</gene>